<organism evidence="1 2">
    <name type="scientific">Blumeria hordei</name>
    <name type="common">Barley powdery mildew</name>
    <name type="synonym">Blumeria graminis f. sp. hordei</name>
    <dbReference type="NCBI Taxonomy" id="2867405"/>
    <lineage>
        <taxon>Eukaryota</taxon>
        <taxon>Fungi</taxon>
        <taxon>Dikarya</taxon>
        <taxon>Ascomycota</taxon>
        <taxon>Pezizomycotina</taxon>
        <taxon>Leotiomycetes</taxon>
        <taxon>Erysiphales</taxon>
        <taxon>Erysiphaceae</taxon>
        <taxon>Blumeria</taxon>
    </lineage>
</organism>
<gene>
    <name evidence="1" type="ORF">BLGHR1_17007</name>
</gene>
<name>A0A383V0S6_BLUHO</name>
<sequence>MHRTEISVVRVENLIIPSSWWRTINLINSERGSNKCNIASHILYLQLNKSTRTKAEQLSASSSAAMKVIDYTILEIQSFNGIHPMR</sequence>
<evidence type="ECO:0000313" key="2">
    <source>
        <dbReference type="Proteomes" id="UP000275772"/>
    </source>
</evidence>
<dbReference type="AlphaFoldDB" id="A0A383V0S6"/>
<reference evidence="1 2" key="1">
    <citation type="submission" date="2017-11" db="EMBL/GenBank/DDBJ databases">
        <authorList>
            <person name="Kracher B."/>
        </authorList>
    </citation>
    <scope>NUCLEOTIDE SEQUENCE [LARGE SCALE GENOMIC DNA]</scope>
    <source>
        <strain evidence="1 2">RACE1</strain>
    </source>
</reference>
<proteinExistence type="predicted"/>
<accession>A0A383V0S6</accession>
<dbReference type="VEuPathDB" id="FungiDB:BLGHR1_17007"/>
<evidence type="ECO:0000313" key="1">
    <source>
        <dbReference type="EMBL" id="SZF06204.1"/>
    </source>
</evidence>
<dbReference type="EMBL" id="UNSH01000090">
    <property type="protein sequence ID" value="SZF06204.1"/>
    <property type="molecule type" value="Genomic_DNA"/>
</dbReference>
<protein>
    <submittedName>
        <fullName evidence="1">Uncharacterized protein</fullName>
    </submittedName>
</protein>
<dbReference type="Proteomes" id="UP000275772">
    <property type="component" value="Unassembled WGS sequence"/>
</dbReference>